<evidence type="ECO:0000313" key="7">
    <source>
        <dbReference type="Proteomes" id="UP000662914"/>
    </source>
</evidence>
<dbReference type="GO" id="GO:0009306">
    <property type="term" value="P:protein secretion"/>
    <property type="evidence" value="ECO:0007669"/>
    <property type="project" value="InterPro"/>
</dbReference>
<name>A0A809QZ26_9PROT</name>
<dbReference type="InterPro" id="IPR001775">
    <property type="entry name" value="GspD/PilQ"/>
</dbReference>
<dbReference type="KEGG" id="ddz:DSYM_04870"/>
<dbReference type="Pfam" id="PF00263">
    <property type="entry name" value="Secretin"/>
    <property type="match status" value="1"/>
</dbReference>
<dbReference type="InterPro" id="IPR013358">
    <property type="entry name" value="Pilus_biogenesis_MshL"/>
</dbReference>
<dbReference type="Proteomes" id="UP000662914">
    <property type="component" value="Chromosome"/>
</dbReference>
<dbReference type="Gene3D" id="3.30.1370.130">
    <property type="match status" value="1"/>
</dbReference>
<dbReference type="EMBL" id="AP021857">
    <property type="protein sequence ID" value="BBO19788.1"/>
    <property type="molecule type" value="Genomic_DNA"/>
</dbReference>
<sequence>MGPIEAPAGKAVETRFDLSVSNAPASQVFMAIVSGTRYSMLVNPEVTGAISVNLKDVTVMEALDTIRELYGYEYRVQGTRIFVQPLTMQAKVFKVNYLMAQRLGRSDTRVMSGSITAASPVGAAGGGATATPTGATGGQTTQQATGSLVSTSSQVDFWGEISTAIRAIIGVEGGRSVVISPQSGIIVVRALPRELREVENFLRASQLTIERQVMLEAKIVEVVLSEQFQAGINWGAFTATGRHRFSSGANTGQFNTQAPGLGVNHPGEVTTPYDTNAGAFVPNTLGNVLAAPLAGAVGRIAGGPLAGVLGLAFQTGSFSALISFLETQGSVHVMSSPRIATVNNQKAVLKVGTDDFYVTNISTTTTASGSSTIVSPTITVQPFFSGISLDVTPQIDEDDNIILHIRPSVSVVSEKNKVINLGTLGTFQLPLASSSINETDSIVRVRDANIVAIGGLMEYIQSDDGAKVPGPGDVPVADSLFRQGKKGLQKREIVVLLKPTVIHGDKQWEQDLVETRDRIRAMERPLPQPAR</sequence>
<evidence type="ECO:0000256" key="2">
    <source>
        <dbReference type="ARBA" id="ARBA00023136"/>
    </source>
</evidence>
<feature type="region of interest" description="Disordered" evidence="4">
    <location>
        <begin position="122"/>
        <end position="145"/>
    </location>
</feature>
<evidence type="ECO:0000256" key="3">
    <source>
        <dbReference type="ARBA" id="ARBA00023237"/>
    </source>
</evidence>
<dbReference type="Pfam" id="PF07660">
    <property type="entry name" value="STN"/>
    <property type="match status" value="1"/>
</dbReference>
<dbReference type="InterPro" id="IPR011514">
    <property type="entry name" value="Secretin_N_2"/>
</dbReference>
<feature type="domain" description="Secretin/TonB short N-terminal" evidence="5">
    <location>
        <begin position="38"/>
        <end position="86"/>
    </location>
</feature>
<dbReference type="GO" id="GO:0009297">
    <property type="term" value="P:pilus assembly"/>
    <property type="evidence" value="ECO:0007669"/>
    <property type="project" value="InterPro"/>
</dbReference>
<dbReference type="PRINTS" id="PR00811">
    <property type="entry name" value="BCTERIALGSPD"/>
</dbReference>
<reference evidence="6" key="1">
    <citation type="journal article" name="DNA Res.">
        <title>The physiological potential of anammox bacteria as revealed by their core genome structure.</title>
        <authorList>
            <person name="Okubo T."/>
            <person name="Toyoda A."/>
            <person name="Fukuhara K."/>
            <person name="Uchiyama I."/>
            <person name="Harigaya Y."/>
            <person name="Kuroiwa M."/>
            <person name="Suzuki T."/>
            <person name="Murakami Y."/>
            <person name="Suwa Y."/>
            <person name="Takami H."/>
        </authorList>
    </citation>
    <scope>NUCLEOTIDE SEQUENCE</scope>
    <source>
        <strain evidence="6">317325-3</strain>
    </source>
</reference>
<keyword evidence="3" id="KW-0998">Cell outer membrane</keyword>
<evidence type="ECO:0000256" key="4">
    <source>
        <dbReference type="SAM" id="MobiDB-lite"/>
    </source>
</evidence>
<keyword evidence="1" id="KW-0813">Transport</keyword>
<accession>A0A809QZ26</accession>
<gene>
    <name evidence="6" type="ORF">DSYM_04870</name>
</gene>
<evidence type="ECO:0000256" key="1">
    <source>
        <dbReference type="ARBA" id="ARBA00022448"/>
    </source>
</evidence>
<dbReference type="InterPro" id="IPR004846">
    <property type="entry name" value="T2SS/T3SS_dom"/>
</dbReference>
<dbReference type="AlphaFoldDB" id="A0A809QZ26"/>
<proteinExistence type="predicted"/>
<evidence type="ECO:0000313" key="6">
    <source>
        <dbReference type="EMBL" id="BBO19788.1"/>
    </source>
</evidence>
<feature type="compositionally biased region" description="Low complexity" evidence="4">
    <location>
        <begin position="129"/>
        <end position="145"/>
    </location>
</feature>
<dbReference type="Pfam" id="PF07655">
    <property type="entry name" value="Secretin_N_2"/>
    <property type="match status" value="1"/>
</dbReference>
<protein>
    <submittedName>
        <fullName evidence="6">Pilus (MSHA type) biogenesis protein MshL</fullName>
    </submittedName>
</protein>
<dbReference type="InterPro" id="IPR011662">
    <property type="entry name" value="Secretin/TonB_short_N"/>
</dbReference>
<dbReference type="SMART" id="SM00965">
    <property type="entry name" value="STN"/>
    <property type="match status" value="1"/>
</dbReference>
<dbReference type="PANTHER" id="PTHR30332:SF17">
    <property type="entry name" value="TYPE IV PILIATION SYSTEM PROTEIN DR_0774-RELATED"/>
    <property type="match status" value="1"/>
</dbReference>
<organism evidence="6 7">
    <name type="scientific">Candidatus Desulfobacillus denitrificans</name>
    <dbReference type="NCBI Taxonomy" id="2608985"/>
    <lineage>
        <taxon>Bacteria</taxon>
        <taxon>Pseudomonadati</taxon>
        <taxon>Pseudomonadota</taxon>
        <taxon>Betaproteobacteria</taxon>
        <taxon>Candidatus Desulfobacillus</taxon>
    </lineage>
</organism>
<dbReference type="GO" id="GO:0019867">
    <property type="term" value="C:outer membrane"/>
    <property type="evidence" value="ECO:0007669"/>
    <property type="project" value="InterPro"/>
</dbReference>
<dbReference type="InterPro" id="IPR050810">
    <property type="entry name" value="Bact_Secretion_Sys_Channel"/>
</dbReference>
<dbReference type="GO" id="GO:0015627">
    <property type="term" value="C:type II protein secretion system complex"/>
    <property type="evidence" value="ECO:0007669"/>
    <property type="project" value="TreeGrafter"/>
</dbReference>
<dbReference type="PANTHER" id="PTHR30332">
    <property type="entry name" value="PROBABLE GENERAL SECRETION PATHWAY PROTEIN D"/>
    <property type="match status" value="1"/>
</dbReference>
<keyword evidence="2" id="KW-0472">Membrane</keyword>
<dbReference type="NCBIfam" id="TIGR02519">
    <property type="entry name" value="pilus_MshL"/>
    <property type="match status" value="1"/>
</dbReference>
<evidence type="ECO:0000259" key="5">
    <source>
        <dbReference type="SMART" id="SM00965"/>
    </source>
</evidence>